<proteinExistence type="predicted"/>
<sequence>MKRFRTHLSVTALALALGLAGCSVGGTTPTGVSAVSSSASTTSAGTAASTASTGTAEAVSLDALAEDTHYDADDLTWEAAAEVAVTLADATSTAAGGTSSSAVKIDGDTVTITAAGTYRLSGSLSDGQVVVAAGEEDVVRIILDGADITNSTGSPFVVEGANEAIVYLADGTTNSLSDASTYADQGTDAPNAAVYSMADLTIAGPGSLTVDGNFNDGISSKDGLVLAAGNVTVDAADDGIVGKDYAVLLDGAYQVTAGDDGFKSDNEEDEGRGWVLVNGGTLNVNAGDDGIKAFNTLTIAAGTTTVEESEEGLEAQHIIMTGGTATVTANDDGVNASGGSTSSSTTAAGGMGSGMGGGMGGGEMAVGDYTVNISGGLLTINAEGDGLDSNGNASISGGTVVVNGPTNNGNGALDVNGELAVTGGTVAAAGSAGMAVSPGASSTQSGVQVTLESSVPAGTVVQIADSSGNVVAAFVTTKAAASLVFSSAAISDGQEYTIYTGGTATVSAGIGEGSLDGATEQGTVTAGDYTAAQGPGGGGGPRW</sequence>
<accession>A0ABQ1XYR3</accession>
<feature type="signal peptide" evidence="1">
    <location>
        <begin position="1"/>
        <end position="25"/>
    </location>
</feature>
<dbReference type="Pfam" id="PF14262">
    <property type="entry name" value="Cthe_2159"/>
    <property type="match status" value="1"/>
</dbReference>
<evidence type="ECO:0000313" key="2">
    <source>
        <dbReference type="EMBL" id="GGH07292.1"/>
    </source>
</evidence>
<keyword evidence="1" id="KW-0732">Signal</keyword>
<evidence type="ECO:0000313" key="3">
    <source>
        <dbReference type="Proteomes" id="UP000596938"/>
    </source>
</evidence>
<evidence type="ECO:0000256" key="1">
    <source>
        <dbReference type="SAM" id="SignalP"/>
    </source>
</evidence>
<dbReference type="PROSITE" id="PS51257">
    <property type="entry name" value="PROKAR_LIPOPROTEIN"/>
    <property type="match status" value="1"/>
</dbReference>
<dbReference type="InterPro" id="IPR025584">
    <property type="entry name" value="Cthe_2159"/>
</dbReference>
<protein>
    <recommendedName>
        <fullName evidence="4">Carbohydrate-binding domain-containing protein</fullName>
    </recommendedName>
</protein>
<name>A0ABQ1XYR3_9MICC</name>
<reference evidence="3" key="1">
    <citation type="journal article" date="2019" name="Int. J. Syst. Evol. Microbiol.">
        <title>The Global Catalogue of Microorganisms (GCM) 10K type strain sequencing project: providing services to taxonomists for standard genome sequencing and annotation.</title>
        <authorList>
            <consortium name="The Broad Institute Genomics Platform"/>
            <consortium name="The Broad Institute Genome Sequencing Center for Infectious Disease"/>
            <person name="Wu L."/>
            <person name="Ma J."/>
        </authorList>
    </citation>
    <scope>NUCLEOTIDE SEQUENCE [LARGE SCALE GENOMIC DNA]</scope>
    <source>
        <strain evidence="3">CGMCC 1.1927</strain>
    </source>
</reference>
<dbReference type="RefSeq" id="WP_188812980.1">
    <property type="nucleotide sequence ID" value="NZ_BAAAWV010000001.1"/>
</dbReference>
<dbReference type="EMBL" id="BMKU01000013">
    <property type="protein sequence ID" value="GGH07292.1"/>
    <property type="molecule type" value="Genomic_DNA"/>
</dbReference>
<keyword evidence="3" id="KW-1185">Reference proteome</keyword>
<organism evidence="2 3">
    <name type="scientific">Pseudarthrobacter polychromogenes</name>
    <dbReference type="NCBI Taxonomy" id="1676"/>
    <lineage>
        <taxon>Bacteria</taxon>
        <taxon>Bacillati</taxon>
        <taxon>Actinomycetota</taxon>
        <taxon>Actinomycetes</taxon>
        <taxon>Micrococcales</taxon>
        <taxon>Micrococcaceae</taxon>
        <taxon>Pseudarthrobacter</taxon>
    </lineage>
</organism>
<gene>
    <name evidence="2" type="ORF">GCM10011577_34660</name>
</gene>
<evidence type="ECO:0008006" key="4">
    <source>
        <dbReference type="Google" id="ProtNLM"/>
    </source>
</evidence>
<dbReference type="Proteomes" id="UP000596938">
    <property type="component" value="Unassembled WGS sequence"/>
</dbReference>
<feature type="chain" id="PRO_5045480305" description="Carbohydrate-binding domain-containing protein" evidence="1">
    <location>
        <begin position="26"/>
        <end position="543"/>
    </location>
</feature>
<comment type="caution">
    <text evidence="2">The sequence shown here is derived from an EMBL/GenBank/DDBJ whole genome shotgun (WGS) entry which is preliminary data.</text>
</comment>